<gene>
    <name evidence="1" type="ORF">DZC73_06205</name>
</gene>
<reference evidence="1 2" key="2">
    <citation type="submission" date="2018-12" db="EMBL/GenBank/DDBJ databases">
        <title>Rhizobacter gummiphilus sp. nov., a rubber-degrading bacterium isolated from the soil of a botanical garden in Japan.</title>
        <authorList>
            <person name="Shunsuke S.S."/>
        </authorList>
    </citation>
    <scope>NUCLEOTIDE SEQUENCE [LARGE SCALE GENOMIC DNA]</scope>
    <source>
        <strain evidence="1 2">S-16</strain>
    </source>
</reference>
<keyword evidence="2" id="KW-1185">Reference proteome</keyword>
<name>A0A3N7K0Q8_9BURK</name>
<dbReference type="EMBL" id="QUSW01000001">
    <property type="protein sequence ID" value="RQP26589.1"/>
    <property type="molecule type" value="Genomic_DNA"/>
</dbReference>
<dbReference type="Proteomes" id="UP000267464">
    <property type="component" value="Unassembled WGS sequence"/>
</dbReference>
<evidence type="ECO:0000313" key="1">
    <source>
        <dbReference type="EMBL" id="RQP26589.1"/>
    </source>
</evidence>
<reference evidence="1 2" key="1">
    <citation type="submission" date="2018-08" db="EMBL/GenBank/DDBJ databases">
        <authorList>
            <person name="Khan S.A."/>
            <person name="Jeon C.O."/>
            <person name="Chun B.H."/>
            <person name="Jeong S.E."/>
        </authorList>
    </citation>
    <scope>NUCLEOTIDE SEQUENCE [LARGE SCALE GENOMIC DNA]</scope>
    <source>
        <strain evidence="1 2">S-16</strain>
    </source>
</reference>
<proteinExistence type="predicted"/>
<evidence type="ECO:0000313" key="2">
    <source>
        <dbReference type="Proteomes" id="UP000267464"/>
    </source>
</evidence>
<dbReference type="RefSeq" id="WP_124539279.1">
    <property type="nucleotide sequence ID" value="NZ_QUSW01000001.1"/>
</dbReference>
<protein>
    <submittedName>
        <fullName evidence="1">Uncharacterized protein</fullName>
    </submittedName>
</protein>
<organism evidence="1 2">
    <name type="scientific">Piscinibacter terrae</name>
    <dbReference type="NCBI Taxonomy" id="2496871"/>
    <lineage>
        <taxon>Bacteria</taxon>
        <taxon>Pseudomonadati</taxon>
        <taxon>Pseudomonadota</taxon>
        <taxon>Betaproteobacteria</taxon>
        <taxon>Burkholderiales</taxon>
        <taxon>Sphaerotilaceae</taxon>
        <taxon>Piscinibacter</taxon>
    </lineage>
</organism>
<comment type="caution">
    <text evidence="1">The sequence shown here is derived from an EMBL/GenBank/DDBJ whole genome shotgun (WGS) entry which is preliminary data.</text>
</comment>
<dbReference type="AlphaFoldDB" id="A0A3N7K0Q8"/>
<accession>A0A3N7K0Q8</accession>
<sequence>MKTSERINLVADRIQAVLDAHPQPGSNVQAMAELRAAAAQLGAKDPFSSGKLVELMERAQVFYGRQSLFRLPGSAQRLYAVMHGELLDMLRMRARVIASQDD</sequence>